<keyword evidence="3" id="KW-0378">Hydrolase</keyword>
<dbReference type="InterPro" id="IPR002933">
    <property type="entry name" value="Peptidase_M20"/>
</dbReference>
<dbReference type="InterPro" id="IPR011650">
    <property type="entry name" value="Peptidase_M20_dimer"/>
</dbReference>
<organism evidence="5 6">
    <name type="scientific">Phragmitibacter flavus</name>
    <dbReference type="NCBI Taxonomy" id="2576071"/>
    <lineage>
        <taxon>Bacteria</taxon>
        <taxon>Pseudomonadati</taxon>
        <taxon>Verrucomicrobiota</taxon>
        <taxon>Verrucomicrobiia</taxon>
        <taxon>Verrucomicrobiales</taxon>
        <taxon>Verrucomicrobiaceae</taxon>
        <taxon>Phragmitibacter</taxon>
    </lineage>
</organism>
<dbReference type="SUPFAM" id="SSF53187">
    <property type="entry name" value="Zn-dependent exopeptidases"/>
    <property type="match status" value="1"/>
</dbReference>
<accession>A0A5R8K939</accession>
<proteinExistence type="predicted"/>
<feature type="domain" description="Peptidase M20 dimerisation" evidence="4">
    <location>
        <begin position="182"/>
        <end position="341"/>
    </location>
</feature>
<dbReference type="AlphaFoldDB" id="A0A5R8K939"/>
<evidence type="ECO:0000259" key="4">
    <source>
        <dbReference type="Pfam" id="PF07687"/>
    </source>
</evidence>
<keyword evidence="1" id="KW-0645">Protease</keyword>
<dbReference type="Gene3D" id="3.40.630.10">
    <property type="entry name" value="Zn peptidases"/>
    <property type="match status" value="1"/>
</dbReference>
<dbReference type="Proteomes" id="UP000306196">
    <property type="component" value="Unassembled WGS sequence"/>
</dbReference>
<evidence type="ECO:0000256" key="1">
    <source>
        <dbReference type="ARBA" id="ARBA00022670"/>
    </source>
</evidence>
<gene>
    <name evidence="5" type="ORF">FEM03_22375</name>
</gene>
<dbReference type="RefSeq" id="WP_138088547.1">
    <property type="nucleotide sequence ID" value="NZ_VAUV01000024.1"/>
</dbReference>
<evidence type="ECO:0000256" key="3">
    <source>
        <dbReference type="ARBA" id="ARBA00022801"/>
    </source>
</evidence>
<evidence type="ECO:0000256" key="2">
    <source>
        <dbReference type="ARBA" id="ARBA00022723"/>
    </source>
</evidence>
<dbReference type="GO" id="GO:0046872">
    <property type="term" value="F:metal ion binding"/>
    <property type="evidence" value="ECO:0007669"/>
    <property type="project" value="UniProtKB-KW"/>
</dbReference>
<protein>
    <submittedName>
        <fullName evidence="5">Dipeptidase</fullName>
    </submittedName>
</protein>
<dbReference type="EMBL" id="VAUV01000024">
    <property type="protein sequence ID" value="TLD68455.1"/>
    <property type="molecule type" value="Genomic_DNA"/>
</dbReference>
<name>A0A5R8K939_9BACT</name>
<dbReference type="GO" id="GO:0006508">
    <property type="term" value="P:proteolysis"/>
    <property type="evidence" value="ECO:0007669"/>
    <property type="project" value="UniProtKB-KW"/>
</dbReference>
<keyword evidence="2" id="KW-0479">Metal-binding</keyword>
<dbReference type="Pfam" id="PF01546">
    <property type="entry name" value="Peptidase_M20"/>
    <property type="match status" value="1"/>
</dbReference>
<dbReference type="PANTHER" id="PTHR43270:SF12">
    <property type="entry name" value="SUCCINYL-DIAMINOPIMELATE DESUCCINYLASE"/>
    <property type="match status" value="1"/>
</dbReference>
<dbReference type="NCBIfam" id="NF006579">
    <property type="entry name" value="PRK09104.1"/>
    <property type="match status" value="1"/>
</dbReference>
<evidence type="ECO:0000313" key="6">
    <source>
        <dbReference type="Proteomes" id="UP000306196"/>
    </source>
</evidence>
<dbReference type="PANTHER" id="PTHR43270">
    <property type="entry name" value="BETA-ALA-HIS DIPEPTIDASE"/>
    <property type="match status" value="1"/>
</dbReference>
<reference evidence="5 6" key="1">
    <citation type="submission" date="2019-05" db="EMBL/GenBank/DDBJ databases">
        <title>Verrucobacter flavum gen. nov., sp. nov. a new member of the family Verrucomicrobiaceae.</title>
        <authorList>
            <person name="Szuroczki S."/>
            <person name="Abbaszade G."/>
            <person name="Szabo A."/>
            <person name="Felfoldi T."/>
            <person name="Schumann P."/>
            <person name="Boka K."/>
            <person name="Keki Z."/>
            <person name="Toumi M."/>
            <person name="Toth E."/>
        </authorList>
    </citation>
    <scope>NUCLEOTIDE SEQUENCE [LARGE SCALE GENOMIC DNA]</scope>
    <source>
        <strain evidence="5 6">MG-N-17</strain>
    </source>
</reference>
<dbReference type="InterPro" id="IPR051458">
    <property type="entry name" value="Cyt/Met_Dipeptidase"/>
</dbReference>
<dbReference type="NCBIfam" id="NF005914">
    <property type="entry name" value="PRK07907.1"/>
    <property type="match status" value="1"/>
</dbReference>
<dbReference type="Pfam" id="PF07687">
    <property type="entry name" value="M20_dimer"/>
    <property type="match status" value="1"/>
</dbReference>
<dbReference type="NCBIfam" id="NF006053">
    <property type="entry name" value="PRK08201.1"/>
    <property type="match status" value="1"/>
</dbReference>
<dbReference type="OrthoDB" id="9761532at2"/>
<dbReference type="GO" id="GO:0008233">
    <property type="term" value="F:peptidase activity"/>
    <property type="evidence" value="ECO:0007669"/>
    <property type="project" value="UniProtKB-KW"/>
</dbReference>
<evidence type="ECO:0000313" key="5">
    <source>
        <dbReference type="EMBL" id="TLD68455.1"/>
    </source>
</evidence>
<dbReference type="Gene3D" id="3.30.70.360">
    <property type="match status" value="1"/>
</dbReference>
<sequence>MSTQPLEDLFTLLRFASVSTDSAHDGATRAAGEWLRNKLEGMGFRAALHETPGHPVVVAKNEHKPGRQTVLLYGHYDVQPAEPLEEWRTPAFEPVVIDGRIFCRGATDNKGQLMAHVCGLERTLLEQGELPVNLTILFEGEEEIGSPNLKPFLEAHKEELACDVVAISDTGMVAPGVGTFTYGLRGIACCEVVVRGPAIDLHSGIFGGAVANPATMVSKLVAGLHDLNGKVLVDGFYDAVRPLAEWERQAWKKLGDSEAETLSLTGSPGLFGEAGYSDLERRWARPTAEVNGIGGGYQGEGSKTVIGRSAFAKLSFRLVPDQEPGDILAKVQAHLQKQQLPGVKVEVQIGHVGQAYLMDPMSARGQAAQRALEKTFGAPPALIREGGSIPIVQAFKEVLGVDTLLLGLALPDCQAHAPNENFPVANFEAGMVLNRHLLEALA</sequence>
<comment type="caution">
    <text evidence="5">The sequence shown here is derived from an EMBL/GenBank/DDBJ whole genome shotgun (WGS) entry which is preliminary data.</text>
</comment>
<keyword evidence="6" id="KW-1185">Reference proteome</keyword>